<dbReference type="RefSeq" id="WP_331790713.1">
    <property type="nucleotide sequence ID" value="NZ_BAAAUO010000005.1"/>
</dbReference>
<dbReference type="InterPro" id="IPR008551">
    <property type="entry name" value="TANGO2"/>
</dbReference>
<dbReference type="Pfam" id="PF05742">
    <property type="entry name" value="TANGO2"/>
    <property type="match status" value="1"/>
</dbReference>
<comment type="caution">
    <text evidence="1">The sequence shown here is derived from an EMBL/GenBank/DDBJ whole genome shotgun (WGS) entry which is preliminary data.</text>
</comment>
<evidence type="ECO:0000313" key="2">
    <source>
        <dbReference type="Proteomes" id="UP001351900"/>
    </source>
</evidence>
<dbReference type="Proteomes" id="UP001351900">
    <property type="component" value="Unassembled WGS sequence"/>
</dbReference>
<keyword evidence="2" id="KW-1185">Reference proteome</keyword>
<reference evidence="1 2" key="1">
    <citation type="submission" date="2024-01" db="EMBL/GenBank/DDBJ databases">
        <title>the genome sequence of strain Microbacterium schleiferi NBRC 15075.</title>
        <authorList>
            <person name="Ding Y."/>
            <person name="Zhang G."/>
        </authorList>
    </citation>
    <scope>NUCLEOTIDE SEQUENCE [LARGE SCALE GENOMIC DNA]</scope>
    <source>
        <strain evidence="1 2">NBRC 15075</strain>
    </source>
</reference>
<proteinExistence type="predicted"/>
<name>A0ABU7V4J2_9MICO</name>
<sequence>MCTVIIDVPTDPGTPVRLLAIRDEDPTRPWNPLGHWWPQHPSILGVQDIRAGGAWLAADADTHRLAVLLNRAGGDDLPDSAVVSRGTLPLDAVLGTSPGKHPAMRGFNLLEVDATSARVISWDGVHRSETEIEPGIHMIAHDDVDDPATARISHWLEHFRLAEPESGDEWYRPWLEILERSTALGPVDERAIIRDNRPLGYPTLSLLVCAASVGPDGVAVSYAELPAPGEWGTLDLH</sequence>
<accession>A0ABU7V4J2</accession>
<protein>
    <submittedName>
        <fullName evidence="1">NRDE family protein</fullName>
    </submittedName>
</protein>
<gene>
    <name evidence="1" type="ORF">V2V91_02785</name>
</gene>
<evidence type="ECO:0000313" key="1">
    <source>
        <dbReference type="EMBL" id="MEF2254063.1"/>
    </source>
</evidence>
<dbReference type="EMBL" id="JAZHOV010000002">
    <property type="protein sequence ID" value="MEF2254063.1"/>
    <property type="molecule type" value="Genomic_DNA"/>
</dbReference>
<organism evidence="1 2">
    <name type="scientific">Microbacterium schleiferi</name>
    <dbReference type="NCBI Taxonomy" id="69362"/>
    <lineage>
        <taxon>Bacteria</taxon>
        <taxon>Bacillati</taxon>
        <taxon>Actinomycetota</taxon>
        <taxon>Actinomycetes</taxon>
        <taxon>Micrococcales</taxon>
        <taxon>Microbacteriaceae</taxon>
        <taxon>Microbacterium</taxon>
    </lineage>
</organism>